<dbReference type="AlphaFoldDB" id="A0A1H3IS27"/>
<dbReference type="GeneID" id="78124019"/>
<dbReference type="STRING" id="576131.SAMN05444486_1011247"/>
<dbReference type="Proteomes" id="UP000199026">
    <property type="component" value="Unassembled WGS sequence"/>
</dbReference>
<dbReference type="Gene3D" id="3.30.1360.120">
    <property type="entry name" value="Probable tRNA modification gtpase trme, domain 1"/>
    <property type="match status" value="1"/>
</dbReference>
<sequence length="188" mass="20559">MHDLTAITALGGQSPRVDTIGEVMLCENDGLALASVHARLGHETACREHLANLLDRRVPEIGKVVLRDPEAAFWTGPDQWMVGAPYSTHEDLAAQLKARFGASASITEQSDAWACFDLKGAKMEPVMELLCSINIRAMQTGDAQRTSIHHLGCFVIRRDPNDWVRILGPRASARSLHHAIVTAMQSVV</sequence>
<evidence type="ECO:0000313" key="2">
    <source>
        <dbReference type="Proteomes" id="UP000199026"/>
    </source>
</evidence>
<protein>
    <submittedName>
        <fullName evidence="1">Sarcosine oxidase subunit gamma</fullName>
    </submittedName>
</protein>
<dbReference type="SUPFAM" id="SSF103025">
    <property type="entry name" value="Folate-binding domain"/>
    <property type="match status" value="1"/>
</dbReference>
<keyword evidence="2" id="KW-1185">Reference proteome</keyword>
<dbReference type="RefSeq" id="WP_177170636.1">
    <property type="nucleotide sequence ID" value="NZ_FNPR01000001.1"/>
</dbReference>
<reference evidence="1 2" key="1">
    <citation type="submission" date="2016-10" db="EMBL/GenBank/DDBJ databases">
        <authorList>
            <person name="de Groot N.N."/>
        </authorList>
    </citation>
    <scope>NUCLEOTIDE SEQUENCE [LARGE SCALE GENOMIC DNA]</scope>
    <source>
        <strain evidence="1 2">DSM 24677</strain>
    </source>
</reference>
<accession>A0A1H3IS27</accession>
<gene>
    <name evidence="1" type="ORF">SAMN05444486_1011247</name>
</gene>
<dbReference type="EMBL" id="FNPR01000001">
    <property type="protein sequence ID" value="SDY30613.1"/>
    <property type="molecule type" value="Genomic_DNA"/>
</dbReference>
<dbReference type="InterPro" id="IPR027266">
    <property type="entry name" value="TrmE/GcvT-like"/>
</dbReference>
<name>A0A1H3IS27_9RHOB</name>
<organism evidence="1 2">
    <name type="scientific">Lentibacter algarum</name>
    <dbReference type="NCBI Taxonomy" id="576131"/>
    <lineage>
        <taxon>Bacteria</taxon>
        <taxon>Pseudomonadati</taxon>
        <taxon>Pseudomonadota</taxon>
        <taxon>Alphaproteobacteria</taxon>
        <taxon>Rhodobacterales</taxon>
        <taxon>Roseobacteraceae</taxon>
        <taxon>Lentibacter</taxon>
    </lineage>
</organism>
<proteinExistence type="predicted"/>
<evidence type="ECO:0000313" key="1">
    <source>
        <dbReference type="EMBL" id="SDY30613.1"/>
    </source>
</evidence>